<dbReference type="SUPFAM" id="SSF74653">
    <property type="entry name" value="TolA/TonB C-terminal domain"/>
    <property type="match status" value="1"/>
</dbReference>
<gene>
    <name evidence="3" type="ORF">ACFQ1G_06950</name>
</gene>
<dbReference type="RefSeq" id="WP_380737926.1">
    <property type="nucleotide sequence ID" value="NZ_JBHTJP010000032.1"/>
</dbReference>
<feature type="domain" description="TonB C-terminal" evidence="2">
    <location>
        <begin position="64"/>
        <end position="137"/>
    </location>
</feature>
<keyword evidence="4" id="KW-1185">Reference proteome</keyword>
<dbReference type="EMBL" id="JBHTJP010000032">
    <property type="protein sequence ID" value="MFD0976523.1"/>
    <property type="molecule type" value="Genomic_DNA"/>
</dbReference>
<name>A0ABW3IES3_9FLAO</name>
<feature type="signal peptide" evidence="1">
    <location>
        <begin position="1"/>
        <end position="18"/>
    </location>
</feature>
<accession>A0ABW3IES3</accession>
<organism evidence="3 4">
    <name type="scientific">Salinimicrobium gaetbulicola</name>
    <dbReference type="NCBI Taxonomy" id="999702"/>
    <lineage>
        <taxon>Bacteria</taxon>
        <taxon>Pseudomonadati</taxon>
        <taxon>Bacteroidota</taxon>
        <taxon>Flavobacteriia</taxon>
        <taxon>Flavobacteriales</taxon>
        <taxon>Flavobacteriaceae</taxon>
        <taxon>Salinimicrobium</taxon>
    </lineage>
</organism>
<protein>
    <submittedName>
        <fullName evidence="3">Energy transducer TonB</fullName>
    </submittedName>
</protein>
<evidence type="ECO:0000313" key="3">
    <source>
        <dbReference type="EMBL" id="MFD0976523.1"/>
    </source>
</evidence>
<dbReference type="Gene3D" id="3.30.1150.10">
    <property type="match status" value="1"/>
</dbReference>
<dbReference type="Proteomes" id="UP001597100">
    <property type="component" value="Unassembled WGS sequence"/>
</dbReference>
<feature type="chain" id="PRO_5045339455" evidence="1">
    <location>
        <begin position="19"/>
        <end position="137"/>
    </location>
</feature>
<evidence type="ECO:0000259" key="2">
    <source>
        <dbReference type="Pfam" id="PF03544"/>
    </source>
</evidence>
<dbReference type="InterPro" id="IPR037682">
    <property type="entry name" value="TonB_C"/>
</dbReference>
<keyword evidence="1" id="KW-0732">Signal</keyword>
<proteinExistence type="predicted"/>
<comment type="caution">
    <text evidence="3">The sequence shown here is derived from an EMBL/GenBank/DDBJ whole genome shotgun (WGS) entry which is preliminary data.</text>
</comment>
<sequence length="137" mass="15314">MKKLVLLCFLLFAGMTYAQEGVSVKGNTVSMKDMPPVWPGCENSEQSSKACFQQKLIEHLKANYKYPRDENGKIIRGKTVVSFNINKEGKPEILSVEGPKKELNAEAKKIIMAIPQMEPGHRGGKPVAIKYKVPFTF</sequence>
<reference evidence="4" key="1">
    <citation type="journal article" date="2019" name="Int. J. Syst. Evol. Microbiol.">
        <title>The Global Catalogue of Microorganisms (GCM) 10K type strain sequencing project: providing services to taxonomists for standard genome sequencing and annotation.</title>
        <authorList>
            <consortium name="The Broad Institute Genomics Platform"/>
            <consortium name="The Broad Institute Genome Sequencing Center for Infectious Disease"/>
            <person name="Wu L."/>
            <person name="Ma J."/>
        </authorList>
    </citation>
    <scope>NUCLEOTIDE SEQUENCE [LARGE SCALE GENOMIC DNA]</scope>
    <source>
        <strain evidence="4">CCUG 60898</strain>
    </source>
</reference>
<dbReference type="Pfam" id="PF03544">
    <property type="entry name" value="TonB_C"/>
    <property type="match status" value="1"/>
</dbReference>
<evidence type="ECO:0000256" key="1">
    <source>
        <dbReference type="SAM" id="SignalP"/>
    </source>
</evidence>
<evidence type="ECO:0000313" key="4">
    <source>
        <dbReference type="Proteomes" id="UP001597100"/>
    </source>
</evidence>